<proteinExistence type="predicted"/>
<dbReference type="SUPFAM" id="SSF52374">
    <property type="entry name" value="Nucleotidylyl transferase"/>
    <property type="match status" value="1"/>
</dbReference>
<dbReference type="Gene3D" id="3.40.50.620">
    <property type="entry name" value="HUPs"/>
    <property type="match status" value="1"/>
</dbReference>
<feature type="domain" description="Cytidyltransferase-like" evidence="3">
    <location>
        <begin position="25"/>
        <end position="152"/>
    </location>
</feature>
<dbReference type="InterPro" id="IPR014729">
    <property type="entry name" value="Rossmann-like_a/b/a_fold"/>
</dbReference>
<protein>
    <recommendedName>
        <fullName evidence="3">Cytidyltransferase-like domain-containing protein</fullName>
    </recommendedName>
</protein>
<dbReference type="PANTHER" id="PTHR43793">
    <property type="entry name" value="FAD SYNTHASE"/>
    <property type="match status" value="1"/>
</dbReference>
<comment type="caution">
    <text evidence="4">The sequence shown here is derived from an EMBL/GenBank/DDBJ whole genome shotgun (WGS) entry which is preliminary data.</text>
</comment>
<organism evidence="4 5">
    <name type="scientific">Candidatus Daviesbacteria bacterium RIFCSPHIGHO2_02_FULL_43_12</name>
    <dbReference type="NCBI Taxonomy" id="1797776"/>
    <lineage>
        <taxon>Bacteria</taxon>
        <taxon>Candidatus Daviesiibacteriota</taxon>
    </lineage>
</organism>
<dbReference type="InterPro" id="IPR050385">
    <property type="entry name" value="Archaeal_FAD_synthase"/>
</dbReference>
<dbReference type="InterPro" id="IPR004821">
    <property type="entry name" value="Cyt_trans-like"/>
</dbReference>
<keyword evidence="2" id="KW-0548">Nucleotidyltransferase</keyword>
<gene>
    <name evidence="4" type="ORF">A3D25_04595</name>
</gene>
<dbReference type="GO" id="GO:0016779">
    <property type="term" value="F:nucleotidyltransferase activity"/>
    <property type="evidence" value="ECO:0007669"/>
    <property type="project" value="UniProtKB-KW"/>
</dbReference>
<reference evidence="4 5" key="1">
    <citation type="journal article" date="2016" name="Nat. Commun.">
        <title>Thousands of microbial genomes shed light on interconnected biogeochemical processes in an aquifer system.</title>
        <authorList>
            <person name="Anantharaman K."/>
            <person name="Brown C.T."/>
            <person name="Hug L.A."/>
            <person name="Sharon I."/>
            <person name="Castelle C.J."/>
            <person name="Probst A.J."/>
            <person name="Thomas B.C."/>
            <person name="Singh A."/>
            <person name="Wilkins M.J."/>
            <person name="Karaoz U."/>
            <person name="Brodie E.L."/>
            <person name="Williams K.H."/>
            <person name="Hubbard S.S."/>
            <person name="Banfield J.F."/>
        </authorList>
    </citation>
    <scope>NUCLEOTIDE SEQUENCE [LARGE SCALE GENOMIC DNA]</scope>
</reference>
<evidence type="ECO:0000313" key="5">
    <source>
        <dbReference type="Proteomes" id="UP000177328"/>
    </source>
</evidence>
<dbReference type="NCBIfam" id="TIGR00125">
    <property type="entry name" value="cyt_tran_rel"/>
    <property type="match status" value="1"/>
</dbReference>
<sequence>MPILTNLELPNFRQQYQLENKKIVLVGGCFDVLHKGHILFLEKAKEQGEVLVVLLESDLRIKELKGAHRPLHLQSDRALVLNALRSVDFVICLPSVMRDSDYEKIIFQISPQVIATTKGDSQIHHKTRIADLVAAQVVEVMELAEEYSTSAILEKISSTDSP</sequence>
<dbReference type="Pfam" id="PF01467">
    <property type="entry name" value="CTP_transf_like"/>
    <property type="match status" value="1"/>
</dbReference>
<keyword evidence="1" id="KW-0808">Transferase</keyword>
<accession>A0A1F5KGH9</accession>
<dbReference type="EMBL" id="MFDD01000014">
    <property type="protein sequence ID" value="OGE40053.1"/>
    <property type="molecule type" value="Genomic_DNA"/>
</dbReference>
<evidence type="ECO:0000256" key="2">
    <source>
        <dbReference type="ARBA" id="ARBA00022695"/>
    </source>
</evidence>
<dbReference type="Proteomes" id="UP000177328">
    <property type="component" value="Unassembled WGS sequence"/>
</dbReference>
<dbReference type="PANTHER" id="PTHR43793:SF2">
    <property type="entry name" value="BIFUNCTIONAL PROTEIN HLDE"/>
    <property type="match status" value="1"/>
</dbReference>
<dbReference type="AlphaFoldDB" id="A0A1F5KGH9"/>
<evidence type="ECO:0000259" key="3">
    <source>
        <dbReference type="Pfam" id="PF01467"/>
    </source>
</evidence>
<evidence type="ECO:0000256" key="1">
    <source>
        <dbReference type="ARBA" id="ARBA00022679"/>
    </source>
</evidence>
<name>A0A1F5KGH9_9BACT</name>
<evidence type="ECO:0000313" key="4">
    <source>
        <dbReference type="EMBL" id="OGE40053.1"/>
    </source>
</evidence>